<dbReference type="Pfam" id="PF01935">
    <property type="entry name" value="DUF87"/>
    <property type="match status" value="1"/>
</dbReference>
<organism evidence="2 3">
    <name type="scientific">Ketobacter alkanivorans</name>
    <dbReference type="NCBI Taxonomy" id="1917421"/>
    <lineage>
        <taxon>Bacteria</taxon>
        <taxon>Pseudomonadati</taxon>
        <taxon>Pseudomonadota</taxon>
        <taxon>Gammaproteobacteria</taxon>
        <taxon>Pseudomonadales</taxon>
        <taxon>Ketobacteraceae</taxon>
        <taxon>Ketobacter</taxon>
    </lineage>
</organism>
<dbReference type="InterPro" id="IPR027417">
    <property type="entry name" value="P-loop_NTPase"/>
</dbReference>
<dbReference type="SUPFAM" id="SSF52540">
    <property type="entry name" value="P-loop containing nucleoside triphosphate hydrolases"/>
    <property type="match status" value="1"/>
</dbReference>
<proteinExistence type="predicted"/>
<protein>
    <submittedName>
        <fullName evidence="2">ATPase</fullName>
    </submittedName>
</protein>
<dbReference type="Gene3D" id="3.40.50.300">
    <property type="entry name" value="P-loop containing nucleotide triphosphate hydrolases"/>
    <property type="match status" value="2"/>
</dbReference>
<dbReference type="PANTHER" id="PTHR42957">
    <property type="entry name" value="HELICASE MJ1565-RELATED"/>
    <property type="match status" value="1"/>
</dbReference>
<evidence type="ECO:0000259" key="1">
    <source>
        <dbReference type="Pfam" id="PF01935"/>
    </source>
</evidence>
<evidence type="ECO:0000313" key="3">
    <source>
        <dbReference type="Proteomes" id="UP000235116"/>
    </source>
</evidence>
<dbReference type="AlphaFoldDB" id="A0A2K9LLA8"/>
<dbReference type="CDD" id="cd01127">
    <property type="entry name" value="TrwB_TraG_TraD_VirD4"/>
    <property type="match status" value="1"/>
</dbReference>
<sequence length="577" mass="63654">MPIFNFMDNDALGKVASVDTATVVVDVDNVDQLKRLQVNHLAVLQSSRPGQHLIGLIVQVTRKKAISEIIDEGIVDQSPELNLCKIALIGTLLDRDGEKENVFRRTLESVPEIDANCFSLEGGNLTGFMRTLSSIADDGNALTLGKYTLDEHAIAYLNGNKFFQRHAFIGGSTGSGKSWTTARIIEQMAGLSSANAIVFDLHGEYSPLVGDGIQQLKVAGPADVEAGRTLDDGILYLPYWLLSYEALVSMFVDRSDQNAPNQAMIVAREINQSKRKYLEDNGHDDILSHFTVDSPVPFNLHELLDRLNYINTEMVQGARAGSEKQGEFFGKLARMISRLENKISDRRLGFLFNGGNDIMDFSWLSRLSTKLLGSTSENGRAGIKIVNFSEVPSDILPLIVSLVARVAFSVQHWTPGDLRHPIALLCDEAHLYMPQRSSADSADSVSIDIFERIAKEGRKYGVSLVVISQRPSEVNKTMLSQCSNFISMRLTNAEDQGVIKKLLPDSLGGFGDILPTLDTGEALVVGDASLLPSRIRIDEPLNRPNSGTVDFWDEWQAPVEEGRLPLAIDNWRKQNIQ</sequence>
<gene>
    <name evidence="2" type="ORF">Kalk_11670</name>
</gene>
<feature type="domain" description="Helicase HerA central" evidence="1">
    <location>
        <begin position="144"/>
        <end position="402"/>
    </location>
</feature>
<dbReference type="PANTHER" id="PTHR42957:SF1">
    <property type="entry name" value="HELICASE MJ1565-RELATED"/>
    <property type="match status" value="1"/>
</dbReference>
<dbReference type="InterPro" id="IPR002789">
    <property type="entry name" value="HerA_central"/>
</dbReference>
<keyword evidence="3" id="KW-1185">Reference proteome</keyword>
<dbReference type="RefSeq" id="WP_101894419.1">
    <property type="nucleotide sequence ID" value="NZ_CP022684.1"/>
</dbReference>
<dbReference type="OrthoDB" id="9806951at2"/>
<evidence type="ECO:0000313" key="2">
    <source>
        <dbReference type="EMBL" id="AUM13040.1"/>
    </source>
</evidence>
<accession>A0A2K9LLA8</accession>
<reference evidence="3" key="1">
    <citation type="submission" date="2017-08" db="EMBL/GenBank/DDBJ databases">
        <title>Direct submision.</title>
        <authorList>
            <person name="Kim S.-J."/>
            <person name="Rhee S.-K."/>
        </authorList>
    </citation>
    <scope>NUCLEOTIDE SEQUENCE [LARGE SCALE GENOMIC DNA]</scope>
    <source>
        <strain evidence="3">GI5</strain>
    </source>
</reference>
<name>A0A2K9LLA8_9GAMM</name>
<dbReference type="KEGG" id="kak:Kalk_11670"/>
<dbReference type="EMBL" id="CP022684">
    <property type="protein sequence ID" value="AUM13040.1"/>
    <property type="molecule type" value="Genomic_DNA"/>
</dbReference>
<dbReference type="InterPro" id="IPR008571">
    <property type="entry name" value="HerA-like"/>
</dbReference>
<dbReference type="Proteomes" id="UP000235116">
    <property type="component" value="Chromosome"/>
</dbReference>